<feature type="repeat" description="ANK" evidence="6">
    <location>
        <begin position="101"/>
        <end position="133"/>
    </location>
</feature>
<keyword evidence="4" id="KW-0862">Zinc</keyword>
<organism evidence="9 10">
    <name type="scientific">Stichopus japonicus</name>
    <name type="common">Sea cucumber</name>
    <dbReference type="NCBI Taxonomy" id="307972"/>
    <lineage>
        <taxon>Eukaryota</taxon>
        <taxon>Metazoa</taxon>
        <taxon>Echinodermata</taxon>
        <taxon>Eleutherozoa</taxon>
        <taxon>Echinozoa</taxon>
        <taxon>Holothuroidea</taxon>
        <taxon>Aspidochirotacea</taxon>
        <taxon>Aspidochirotida</taxon>
        <taxon>Stichopodidae</taxon>
        <taxon>Apostichopus</taxon>
    </lineage>
</organism>
<keyword evidence="1" id="KW-0479">Metal-binding</keyword>
<evidence type="ECO:0000256" key="3">
    <source>
        <dbReference type="ARBA" id="ARBA00022771"/>
    </source>
</evidence>
<dbReference type="OrthoDB" id="2306477at2759"/>
<evidence type="ECO:0000259" key="8">
    <source>
        <dbReference type="PROSITE" id="PS50178"/>
    </source>
</evidence>
<dbReference type="Pfam" id="PF12796">
    <property type="entry name" value="Ank_2"/>
    <property type="match status" value="2"/>
</dbReference>
<feature type="repeat" description="ANK" evidence="6">
    <location>
        <begin position="206"/>
        <end position="238"/>
    </location>
</feature>
<reference evidence="9 10" key="1">
    <citation type="journal article" date="2017" name="PLoS Biol.">
        <title>The sea cucumber genome provides insights into morphological evolution and visceral regeneration.</title>
        <authorList>
            <person name="Zhang X."/>
            <person name="Sun L."/>
            <person name="Yuan J."/>
            <person name="Sun Y."/>
            <person name="Gao Y."/>
            <person name="Zhang L."/>
            <person name="Li S."/>
            <person name="Dai H."/>
            <person name="Hamel J.F."/>
            <person name="Liu C."/>
            <person name="Yu Y."/>
            <person name="Liu S."/>
            <person name="Lin W."/>
            <person name="Guo K."/>
            <person name="Jin S."/>
            <person name="Xu P."/>
            <person name="Storey K.B."/>
            <person name="Huan P."/>
            <person name="Zhang T."/>
            <person name="Zhou Y."/>
            <person name="Zhang J."/>
            <person name="Lin C."/>
            <person name="Li X."/>
            <person name="Xing L."/>
            <person name="Huo D."/>
            <person name="Sun M."/>
            <person name="Wang L."/>
            <person name="Mercier A."/>
            <person name="Li F."/>
            <person name="Yang H."/>
            <person name="Xiang J."/>
        </authorList>
    </citation>
    <scope>NUCLEOTIDE SEQUENCE [LARGE SCALE GENOMIC DNA]</scope>
    <source>
        <strain evidence="9">Shaxun</strain>
        <tissue evidence="9">Muscle</tissue>
    </source>
</reference>
<dbReference type="Gene3D" id="3.30.40.10">
    <property type="entry name" value="Zinc/RING finger domain, C3HC4 (zinc finger)"/>
    <property type="match status" value="1"/>
</dbReference>
<protein>
    <submittedName>
        <fullName evidence="9">Putative ankyrin repeat and FYVE domain-containing protein 1-like</fullName>
    </submittedName>
</protein>
<dbReference type="Proteomes" id="UP000230750">
    <property type="component" value="Unassembled WGS sequence"/>
</dbReference>
<dbReference type="STRING" id="307972.A0A2G8KV06"/>
<dbReference type="InterPro" id="IPR000306">
    <property type="entry name" value="Znf_FYVE"/>
</dbReference>
<evidence type="ECO:0000256" key="7">
    <source>
        <dbReference type="PROSITE-ProRule" id="PRU00091"/>
    </source>
</evidence>
<dbReference type="InterPro" id="IPR036770">
    <property type="entry name" value="Ankyrin_rpt-contain_sf"/>
</dbReference>
<evidence type="ECO:0000256" key="6">
    <source>
        <dbReference type="PROSITE-ProRule" id="PRU00023"/>
    </source>
</evidence>
<dbReference type="PANTHER" id="PTHR24198:SF165">
    <property type="entry name" value="ANKYRIN REPEAT-CONTAINING PROTEIN-RELATED"/>
    <property type="match status" value="1"/>
</dbReference>
<keyword evidence="2" id="KW-0677">Repeat</keyword>
<dbReference type="PROSITE" id="PS50088">
    <property type="entry name" value="ANK_REPEAT"/>
    <property type="match status" value="5"/>
</dbReference>
<accession>A0A2G8KV06</accession>
<dbReference type="Pfam" id="PF01363">
    <property type="entry name" value="FYVE"/>
    <property type="match status" value="1"/>
</dbReference>
<dbReference type="InterPro" id="IPR013083">
    <property type="entry name" value="Znf_RING/FYVE/PHD"/>
</dbReference>
<evidence type="ECO:0000313" key="9">
    <source>
        <dbReference type="EMBL" id="PIK51844.1"/>
    </source>
</evidence>
<dbReference type="Gene3D" id="1.25.40.20">
    <property type="entry name" value="Ankyrin repeat-containing domain"/>
    <property type="match status" value="3"/>
</dbReference>
<proteinExistence type="predicted"/>
<dbReference type="PROSITE" id="PS50297">
    <property type="entry name" value="ANK_REP_REGION"/>
    <property type="match status" value="4"/>
</dbReference>
<name>A0A2G8KV06_STIJA</name>
<dbReference type="CDD" id="cd15728">
    <property type="entry name" value="FYVE_ANFY1"/>
    <property type="match status" value="1"/>
</dbReference>
<feature type="domain" description="FYVE-type" evidence="8">
    <location>
        <begin position="440"/>
        <end position="496"/>
    </location>
</feature>
<dbReference type="EMBL" id="MRZV01000354">
    <property type="protein sequence ID" value="PIK51844.1"/>
    <property type="molecule type" value="Genomic_DNA"/>
</dbReference>
<dbReference type="InterPro" id="IPR011011">
    <property type="entry name" value="Znf_FYVE_PHD"/>
</dbReference>
<dbReference type="PANTHER" id="PTHR24198">
    <property type="entry name" value="ANKYRIN REPEAT AND PROTEIN KINASE DOMAIN-CONTAINING PROTEIN"/>
    <property type="match status" value="1"/>
</dbReference>
<feature type="repeat" description="ANK" evidence="6">
    <location>
        <begin position="274"/>
        <end position="306"/>
    </location>
</feature>
<dbReference type="SMART" id="SM00064">
    <property type="entry name" value="FYVE"/>
    <property type="match status" value="1"/>
</dbReference>
<feature type="repeat" description="ANK" evidence="6">
    <location>
        <begin position="379"/>
        <end position="411"/>
    </location>
</feature>
<dbReference type="InterPro" id="IPR002110">
    <property type="entry name" value="Ankyrin_rpt"/>
</dbReference>
<comment type="caution">
    <text evidence="9">The sequence shown here is derived from an EMBL/GenBank/DDBJ whole genome shotgun (WGS) entry which is preliminary data.</text>
</comment>
<evidence type="ECO:0000313" key="10">
    <source>
        <dbReference type="Proteomes" id="UP000230750"/>
    </source>
</evidence>
<dbReference type="InterPro" id="IPR049764">
    <property type="entry name" value="ANFY1_FYVE"/>
</dbReference>
<sequence>MNQADQNGNLPLWRALESEQEDVASILVRHGCDVNGWSSIGPGGCEQTLLHKAIDENKEPVACFLIRRLGSFSIFFYIFFIQRLKPQRPGPNGEGDRDALDGQGPLHIASQWGQEHIVQCLVEHQADINARDNEMQTPLHIAITNQHPVIISLLMSHPHVDLTLRDKNGLTPFAVAMMNKNNKAAQSILDREPRACRAVLIKLDNKGRNFLHIAVQKSDMESIWFLLQVNANVNSRIQDSTKYTPLHLAVQAGSEITVRNLLLAGASVTDMDVRKRTALHMAAEGDHATIASVLIENGVDFNARDDNNCNALHVAVCNGNLACVRTLLSECAIDAVAMNGRGQTPMHNLGQFKNDNGAAIFEVFLECIPGYPINKQDINGNTTLLLAYQSGNPPLARAIVRAGGSLGIMNNSGESIFNARVATKQLLFKLLDMLGAEPSWSESDFCQECQTKFTIKTRKHHCRHCGRVLCNKCSSKMMPIIKYNLSRPVRVCDVCFRCPVSGGLS</sequence>
<dbReference type="SUPFAM" id="SSF48403">
    <property type="entry name" value="Ankyrin repeat"/>
    <property type="match status" value="3"/>
</dbReference>
<feature type="repeat" description="ANK" evidence="6">
    <location>
        <begin position="241"/>
        <end position="273"/>
    </location>
</feature>
<dbReference type="InterPro" id="IPR017455">
    <property type="entry name" value="Znf_FYVE-rel"/>
</dbReference>
<dbReference type="SUPFAM" id="SSF57903">
    <property type="entry name" value="FYVE/PHD zinc finger"/>
    <property type="match status" value="1"/>
</dbReference>
<dbReference type="AlphaFoldDB" id="A0A2G8KV06"/>
<dbReference type="PROSITE" id="PS50178">
    <property type="entry name" value="ZF_FYVE"/>
    <property type="match status" value="1"/>
</dbReference>
<evidence type="ECO:0000256" key="4">
    <source>
        <dbReference type="ARBA" id="ARBA00022833"/>
    </source>
</evidence>
<evidence type="ECO:0000256" key="5">
    <source>
        <dbReference type="ARBA" id="ARBA00023043"/>
    </source>
</evidence>
<evidence type="ECO:0000256" key="2">
    <source>
        <dbReference type="ARBA" id="ARBA00022737"/>
    </source>
</evidence>
<gene>
    <name evidence="9" type="ORF">BSL78_11262</name>
</gene>
<keyword evidence="5 6" id="KW-0040">ANK repeat</keyword>
<dbReference type="GO" id="GO:0008270">
    <property type="term" value="F:zinc ion binding"/>
    <property type="evidence" value="ECO:0007669"/>
    <property type="project" value="UniProtKB-KW"/>
</dbReference>
<dbReference type="SMART" id="SM00248">
    <property type="entry name" value="ANK"/>
    <property type="match status" value="10"/>
</dbReference>
<evidence type="ECO:0000256" key="1">
    <source>
        <dbReference type="ARBA" id="ARBA00022723"/>
    </source>
</evidence>
<keyword evidence="10" id="KW-1185">Reference proteome</keyword>
<keyword evidence="3 7" id="KW-0863">Zinc-finger</keyword>